<dbReference type="KEGG" id="stcm:SCMC78_10010"/>
<reference evidence="2" key="1">
    <citation type="submission" date="2024-07" db="EMBL/GenBank/DDBJ databases">
        <title>Complete genome sequences of cellulolytic bacteria, Kitasatospora sp. CMC57 and Streptomyces sp. CMC78, isolated from Japanese agricultural soil.</title>
        <authorList>
            <person name="Hashimoto T."/>
            <person name="Ito M."/>
            <person name="Iwamoto M."/>
            <person name="Fukahori D."/>
            <person name="Shoda T."/>
            <person name="Sakoda M."/>
            <person name="Morohoshi T."/>
            <person name="Mitsuboshi M."/>
            <person name="Nishizawa T."/>
        </authorList>
    </citation>
    <scope>NUCLEOTIDE SEQUENCE</scope>
    <source>
        <strain evidence="2">CMC78</strain>
    </source>
</reference>
<dbReference type="EMBL" id="AP035884">
    <property type="protein sequence ID" value="BFP51194.1"/>
    <property type="molecule type" value="Genomic_DNA"/>
</dbReference>
<protein>
    <recommendedName>
        <fullName evidence="1">Carrier domain-containing protein</fullName>
    </recommendedName>
</protein>
<evidence type="ECO:0000259" key="1">
    <source>
        <dbReference type="PROSITE" id="PS50075"/>
    </source>
</evidence>
<dbReference type="PROSITE" id="PS50075">
    <property type="entry name" value="CARRIER"/>
    <property type="match status" value="1"/>
</dbReference>
<dbReference type="InterPro" id="IPR009081">
    <property type="entry name" value="PP-bd_ACP"/>
</dbReference>
<gene>
    <name evidence="2" type="ORF">SCMC78_10010</name>
</gene>
<dbReference type="SUPFAM" id="SSF47336">
    <property type="entry name" value="ACP-like"/>
    <property type="match status" value="1"/>
</dbReference>
<feature type="domain" description="Carrier" evidence="1">
    <location>
        <begin position="14"/>
        <end position="94"/>
    </location>
</feature>
<evidence type="ECO:0000313" key="2">
    <source>
        <dbReference type="EMBL" id="BFP51194.1"/>
    </source>
</evidence>
<dbReference type="InterPro" id="IPR036736">
    <property type="entry name" value="ACP-like_sf"/>
</dbReference>
<sequence>MPTRPYVALREEQIMALPTVEVLSEQLAAVSGATEVTPDAPIRHIPGVDSLDLMEWLYNFQNEHPDIPADESLFADLDDSTTMRDVYAKLVDLAPQPAEA</sequence>
<accession>A0AB33KBV5</accession>
<organism evidence="2">
    <name type="scientific">Streptomyces sp. CMC78</name>
    <dbReference type="NCBI Taxonomy" id="3231512"/>
    <lineage>
        <taxon>Bacteria</taxon>
        <taxon>Bacillati</taxon>
        <taxon>Actinomycetota</taxon>
        <taxon>Actinomycetes</taxon>
        <taxon>Kitasatosporales</taxon>
        <taxon>Streptomycetaceae</taxon>
        <taxon>Streptomyces</taxon>
    </lineage>
</organism>
<proteinExistence type="predicted"/>
<dbReference type="AlphaFoldDB" id="A0AB33KBV5"/>
<name>A0AB33KBV5_9ACTN</name>